<evidence type="ECO:0000259" key="6">
    <source>
        <dbReference type="Pfam" id="PF01229"/>
    </source>
</evidence>
<dbReference type="InterPro" id="IPR017853">
    <property type="entry name" value="GH"/>
</dbReference>
<dbReference type="Gene3D" id="2.60.40.1500">
    <property type="entry name" value="Glycosyl hydrolase domain, family 39"/>
    <property type="match status" value="1"/>
</dbReference>
<protein>
    <recommendedName>
        <fullName evidence="6">Glycosyl hydrolases family 39 N-terminal catalytic domain-containing protein</fullName>
    </recommendedName>
</protein>
<dbReference type="Proteomes" id="UP000239711">
    <property type="component" value="Unassembled WGS sequence"/>
</dbReference>
<dbReference type="GO" id="GO:0004553">
    <property type="term" value="F:hydrolase activity, hydrolyzing O-glycosyl compounds"/>
    <property type="evidence" value="ECO:0007669"/>
    <property type="project" value="InterPro"/>
</dbReference>
<feature type="chain" id="PRO_5015562546" description="Glycosyl hydrolases family 39 N-terminal catalytic domain-containing protein" evidence="5">
    <location>
        <begin position="20"/>
        <end position="530"/>
    </location>
</feature>
<feature type="domain" description="Glycosyl hydrolases family 39 N-terminal catalytic" evidence="6">
    <location>
        <begin position="27"/>
        <end position="483"/>
    </location>
</feature>
<dbReference type="SUPFAM" id="SSF51011">
    <property type="entry name" value="Glycosyl hydrolase domain"/>
    <property type="match status" value="1"/>
</dbReference>
<dbReference type="PANTHER" id="PTHR12631">
    <property type="entry name" value="ALPHA-L-IDURONIDASE"/>
    <property type="match status" value="1"/>
</dbReference>
<dbReference type="OrthoDB" id="9776971at2"/>
<dbReference type="InterPro" id="IPR051923">
    <property type="entry name" value="Glycosyl_Hydrolase_39"/>
</dbReference>
<dbReference type="PANTHER" id="PTHR12631:SF8">
    <property type="entry name" value="ALPHA-L-IDURONIDASE"/>
    <property type="match status" value="1"/>
</dbReference>
<evidence type="ECO:0000256" key="5">
    <source>
        <dbReference type="SAM" id="SignalP"/>
    </source>
</evidence>
<evidence type="ECO:0000256" key="2">
    <source>
        <dbReference type="ARBA" id="ARBA00022801"/>
    </source>
</evidence>
<comment type="similarity">
    <text evidence="1">Belongs to the glycosyl hydrolase 39 family.</text>
</comment>
<evidence type="ECO:0000313" key="7">
    <source>
        <dbReference type="EMBL" id="PRD47746.1"/>
    </source>
</evidence>
<dbReference type="RefSeq" id="WP_105716373.1">
    <property type="nucleotide sequence ID" value="NZ_PVBQ01000005.1"/>
</dbReference>
<accession>A0A2S9J4M1</accession>
<reference evidence="7 8" key="1">
    <citation type="submission" date="2018-02" db="EMBL/GenBank/DDBJ databases">
        <title>The draft genome of Sphingobacterium sp. 5JN-11.</title>
        <authorList>
            <person name="Liu L."/>
            <person name="Li L."/>
            <person name="Liang L."/>
            <person name="Zhang X."/>
            <person name="Wang T."/>
        </authorList>
    </citation>
    <scope>NUCLEOTIDE SEQUENCE [LARGE SCALE GENOMIC DNA]</scope>
    <source>
        <strain evidence="7 8">5JN-11</strain>
    </source>
</reference>
<organism evidence="7 8">
    <name type="scientific">Sphingobacterium haloxyli</name>
    <dbReference type="NCBI Taxonomy" id="2100533"/>
    <lineage>
        <taxon>Bacteria</taxon>
        <taxon>Pseudomonadati</taxon>
        <taxon>Bacteroidota</taxon>
        <taxon>Sphingobacteriia</taxon>
        <taxon>Sphingobacteriales</taxon>
        <taxon>Sphingobacteriaceae</taxon>
        <taxon>Sphingobacterium</taxon>
    </lineage>
</organism>
<keyword evidence="5" id="KW-0732">Signal</keyword>
<dbReference type="EMBL" id="PVBQ01000005">
    <property type="protein sequence ID" value="PRD47746.1"/>
    <property type="molecule type" value="Genomic_DNA"/>
</dbReference>
<dbReference type="Gene3D" id="3.20.20.80">
    <property type="entry name" value="Glycosidases"/>
    <property type="match status" value="1"/>
</dbReference>
<proteinExistence type="inferred from homology"/>
<evidence type="ECO:0000256" key="1">
    <source>
        <dbReference type="ARBA" id="ARBA00008875"/>
    </source>
</evidence>
<keyword evidence="8" id="KW-1185">Reference proteome</keyword>
<evidence type="ECO:0000313" key="8">
    <source>
        <dbReference type="Proteomes" id="UP000239711"/>
    </source>
</evidence>
<comment type="caution">
    <text evidence="7">The sequence shown here is derived from an EMBL/GenBank/DDBJ whole genome shotgun (WGS) entry which is preliminary data.</text>
</comment>
<name>A0A2S9J4M1_9SPHI</name>
<dbReference type="GO" id="GO:0005975">
    <property type="term" value="P:carbohydrate metabolic process"/>
    <property type="evidence" value="ECO:0007669"/>
    <property type="project" value="InterPro"/>
</dbReference>
<feature type="signal peptide" evidence="5">
    <location>
        <begin position="1"/>
        <end position="19"/>
    </location>
</feature>
<keyword evidence="2" id="KW-0378">Hydrolase</keyword>
<dbReference type="AlphaFoldDB" id="A0A2S9J4M1"/>
<sequence>MKIQVIFLVLVSLSTSVSSQTSFIVDTEEKIGENHFFWKAAGHDFLFSMAHNEAGQYLLSRIQEHNSIKYLRTHFTFSNDSIRGGNVVVHRQDGTYTYDFSKVNNTFRTYLAHGVKPIIEFDFFPNGFAKSLGDNINSEGFVGRNAEPRDWDEWEHLLRSFMENLIVHFGKEEMRTWYYEVWNEPDGWPTEHLPVFYRLYDVFAHVVKSYDRDFRVGGPATFSLVVLKSFLDHVHGGTNFVTGETGSPIDFISHHIYGLSGSWLANPPEIVPQVSRFSQELLWIKRLKDKYDGFEEVEFHLNEWGVCSHFERTYAKHPQLEYRNNEFSPLFLTKLVDCLYAIEDNYDFKTSLMLYWGFSWEDQKEKMFLGNRELTTGGHIPKPILTGFEFLSMLQRERLKVHGIYPGKRLGILATKGEKSLAFIVYNFNETDDDLSLTDSVLVNLEKLQPNRKYNTKVYHLDREHNNTFTQWKQAGSPLNPNQLATEWFDHARSLSFTGHLLGADKEGNMTVGIELPRHSMQLYIIELAD</sequence>
<dbReference type="Pfam" id="PF01229">
    <property type="entry name" value="Glyco_hydro_39"/>
    <property type="match status" value="1"/>
</dbReference>
<evidence type="ECO:0000256" key="3">
    <source>
        <dbReference type="ARBA" id="ARBA00023295"/>
    </source>
</evidence>
<dbReference type="InterPro" id="IPR000514">
    <property type="entry name" value="Glyco_hydro_39"/>
</dbReference>
<evidence type="ECO:0000256" key="4">
    <source>
        <dbReference type="PIRSR" id="PIRSR600514-1"/>
    </source>
</evidence>
<dbReference type="SUPFAM" id="SSF51445">
    <property type="entry name" value="(Trans)glycosidases"/>
    <property type="match status" value="1"/>
</dbReference>
<dbReference type="InterPro" id="IPR049166">
    <property type="entry name" value="GH39_cat"/>
</dbReference>
<dbReference type="PRINTS" id="PR00745">
    <property type="entry name" value="GLHYDRLASE39"/>
</dbReference>
<feature type="active site" description="Proton donor" evidence="4">
    <location>
        <position position="184"/>
    </location>
</feature>
<gene>
    <name evidence="7" type="ORF">C5745_07450</name>
</gene>
<keyword evidence="3" id="KW-0326">Glycosidase</keyword>